<dbReference type="PANTHER" id="PTHR30055">
    <property type="entry name" value="HTH-TYPE TRANSCRIPTIONAL REGULATOR RUTR"/>
    <property type="match status" value="1"/>
</dbReference>
<evidence type="ECO:0000256" key="1">
    <source>
        <dbReference type="ARBA" id="ARBA00023125"/>
    </source>
</evidence>
<feature type="DNA-binding region" description="H-T-H motif" evidence="2">
    <location>
        <begin position="54"/>
        <end position="73"/>
    </location>
</feature>
<gene>
    <name evidence="5" type="ORF">GCM10009801_65860</name>
</gene>
<organism evidence="5 6">
    <name type="scientific">Streptomyces albiaxialis</name>
    <dbReference type="NCBI Taxonomy" id="329523"/>
    <lineage>
        <taxon>Bacteria</taxon>
        <taxon>Bacillati</taxon>
        <taxon>Actinomycetota</taxon>
        <taxon>Actinomycetes</taxon>
        <taxon>Kitasatosporales</taxon>
        <taxon>Streptomycetaceae</taxon>
        <taxon>Streptomyces</taxon>
    </lineage>
</organism>
<accession>A0ABN2WNZ1</accession>
<dbReference type="Proteomes" id="UP001500016">
    <property type="component" value="Unassembled WGS sequence"/>
</dbReference>
<dbReference type="SUPFAM" id="SSF46689">
    <property type="entry name" value="Homeodomain-like"/>
    <property type="match status" value="1"/>
</dbReference>
<name>A0ABN2WNZ1_9ACTN</name>
<evidence type="ECO:0000256" key="3">
    <source>
        <dbReference type="SAM" id="MobiDB-lite"/>
    </source>
</evidence>
<keyword evidence="1 2" id="KW-0238">DNA-binding</keyword>
<dbReference type="Pfam" id="PF00440">
    <property type="entry name" value="TetR_N"/>
    <property type="match status" value="1"/>
</dbReference>
<evidence type="ECO:0000313" key="5">
    <source>
        <dbReference type="EMBL" id="GAA2096355.1"/>
    </source>
</evidence>
<dbReference type="RefSeq" id="WP_344533457.1">
    <property type="nucleotide sequence ID" value="NZ_BAAAPE010000016.1"/>
</dbReference>
<protein>
    <submittedName>
        <fullName evidence="5">TetR/AcrR family transcriptional regulator</fullName>
    </submittedName>
</protein>
<sequence length="215" mass="22557">MARASGSKREREEPARLPVVGAEPPERADAARNRQKIVAAARSLTEKRSLEKISLDEVAEAAGVGVGTVYRRFGDRSGLAYALLDDSERALQSAFLQGPPPLGPGAPPSARVRAFLHAYLDRLLRETDLLLAAETSAPTGRYTGAYAAHRAHLAALVAEARPDADAAYLADALLAPLAAPLIVHQTVDLGMDAARLKAGLDALVEGLLGTAAGRP</sequence>
<keyword evidence="6" id="KW-1185">Reference proteome</keyword>
<feature type="domain" description="HTH tetR-type" evidence="4">
    <location>
        <begin position="31"/>
        <end position="91"/>
    </location>
</feature>
<reference evidence="5 6" key="1">
    <citation type="journal article" date="2019" name="Int. J. Syst. Evol. Microbiol.">
        <title>The Global Catalogue of Microorganisms (GCM) 10K type strain sequencing project: providing services to taxonomists for standard genome sequencing and annotation.</title>
        <authorList>
            <consortium name="The Broad Institute Genomics Platform"/>
            <consortium name="The Broad Institute Genome Sequencing Center for Infectious Disease"/>
            <person name="Wu L."/>
            <person name="Ma J."/>
        </authorList>
    </citation>
    <scope>NUCLEOTIDE SEQUENCE [LARGE SCALE GENOMIC DNA]</scope>
    <source>
        <strain evidence="5 6">JCM 15478</strain>
    </source>
</reference>
<dbReference type="InterPro" id="IPR009057">
    <property type="entry name" value="Homeodomain-like_sf"/>
</dbReference>
<evidence type="ECO:0000256" key="2">
    <source>
        <dbReference type="PROSITE-ProRule" id="PRU00335"/>
    </source>
</evidence>
<dbReference type="EMBL" id="BAAAPE010000016">
    <property type="protein sequence ID" value="GAA2096355.1"/>
    <property type="molecule type" value="Genomic_DNA"/>
</dbReference>
<evidence type="ECO:0000313" key="6">
    <source>
        <dbReference type="Proteomes" id="UP001500016"/>
    </source>
</evidence>
<dbReference type="InterPro" id="IPR001647">
    <property type="entry name" value="HTH_TetR"/>
</dbReference>
<proteinExistence type="predicted"/>
<evidence type="ECO:0000259" key="4">
    <source>
        <dbReference type="PROSITE" id="PS50977"/>
    </source>
</evidence>
<dbReference type="InterPro" id="IPR050109">
    <property type="entry name" value="HTH-type_TetR-like_transc_reg"/>
</dbReference>
<dbReference type="PANTHER" id="PTHR30055:SF209">
    <property type="entry name" value="POSSIBLE TRANSCRIPTIONAL REGULATORY PROTEIN (PROBABLY TETR-FAMILY)"/>
    <property type="match status" value="1"/>
</dbReference>
<dbReference type="Gene3D" id="1.10.357.10">
    <property type="entry name" value="Tetracycline Repressor, domain 2"/>
    <property type="match status" value="1"/>
</dbReference>
<feature type="region of interest" description="Disordered" evidence="3">
    <location>
        <begin position="1"/>
        <end position="32"/>
    </location>
</feature>
<dbReference type="PROSITE" id="PS50977">
    <property type="entry name" value="HTH_TETR_2"/>
    <property type="match status" value="1"/>
</dbReference>
<comment type="caution">
    <text evidence="5">The sequence shown here is derived from an EMBL/GenBank/DDBJ whole genome shotgun (WGS) entry which is preliminary data.</text>
</comment>